<reference evidence="12" key="1">
    <citation type="submission" date="2022-01" db="EMBL/GenBank/DDBJ databases">
        <authorList>
            <person name="Criscuolo A."/>
        </authorList>
    </citation>
    <scope>NUCLEOTIDE SEQUENCE</scope>
    <source>
        <strain evidence="12">CIP111892</strain>
    </source>
</reference>
<evidence type="ECO:0000256" key="2">
    <source>
        <dbReference type="ARBA" id="ARBA00022448"/>
    </source>
</evidence>
<dbReference type="Pfam" id="PF00528">
    <property type="entry name" value="BPD_transp_1"/>
    <property type="match status" value="1"/>
</dbReference>
<comment type="caution">
    <text evidence="12">The sequence shown here is derived from an EMBL/GenBank/DDBJ whole genome shotgun (WGS) entry which is preliminary data.</text>
</comment>
<evidence type="ECO:0000259" key="11">
    <source>
        <dbReference type="PROSITE" id="PS50928"/>
    </source>
</evidence>
<evidence type="ECO:0000256" key="3">
    <source>
        <dbReference type="ARBA" id="ARBA00022475"/>
    </source>
</evidence>
<proteinExistence type="inferred from homology"/>
<dbReference type="InterPro" id="IPR025966">
    <property type="entry name" value="OppC_N"/>
</dbReference>
<feature type="transmembrane region" description="Helical" evidence="10">
    <location>
        <begin position="36"/>
        <end position="58"/>
    </location>
</feature>
<keyword evidence="3" id="KW-1003">Cell membrane</keyword>
<dbReference type="Pfam" id="PF12911">
    <property type="entry name" value="OppC_N"/>
    <property type="match status" value="1"/>
</dbReference>
<feature type="transmembrane region" description="Helical" evidence="10">
    <location>
        <begin position="100"/>
        <end position="124"/>
    </location>
</feature>
<evidence type="ECO:0000256" key="9">
    <source>
        <dbReference type="ARBA" id="ARBA00024202"/>
    </source>
</evidence>
<keyword evidence="4 10" id="KW-0812">Transmembrane</keyword>
<name>A0ABN8FWM6_9BACL</name>
<comment type="similarity">
    <text evidence="9">Belongs to the binding-protein-dependent transport system permease family. OppBC subfamily.</text>
</comment>
<evidence type="ECO:0000256" key="10">
    <source>
        <dbReference type="RuleBase" id="RU363032"/>
    </source>
</evidence>
<dbReference type="InterPro" id="IPR000515">
    <property type="entry name" value="MetI-like"/>
</dbReference>
<evidence type="ECO:0000256" key="4">
    <source>
        <dbReference type="ARBA" id="ARBA00022692"/>
    </source>
</evidence>
<evidence type="ECO:0000256" key="5">
    <source>
        <dbReference type="ARBA" id="ARBA00022856"/>
    </source>
</evidence>
<protein>
    <submittedName>
        <fullName evidence="12">Glutathione transport system permease protein GsiD</fullName>
    </submittedName>
</protein>
<keyword evidence="2 10" id="KW-0813">Transport</keyword>
<keyword evidence="6" id="KW-0653">Protein transport</keyword>
<feature type="transmembrane region" description="Helical" evidence="10">
    <location>
        <begin position="136"/>
        <end position="156"/>
    </location>
</feature>
<dbReference type="InterPro" id="IPR035906">
    <property type="entry name" value="MetI-like_sf"/>
</dbReference>
<accession>A0ABN8FWM6</accession>
<dbReference type="RefSeq" id="WP_236331277.1">
    <property type="nucleotide sequence ID" value="NZ_CAKMMG010000001.1"/>
</dbReference>
<evidence type="ECO:0000313" key="12">
    <source>
        <dbReference type="EMBL" id="CAH1194033.1"/>
    </source>
</evidence>
<dbReference type="InterPro" id="IPR050366">
    <property type="entry name" value="BP-dependent_transpt_permease"/>
</dbReference>
<feature type="transmembrane region" description="Helical" evidence="10">
    <location>
        <begin position="214"/>
        <end position="243"/>
    </location>
</feature>
<evidence type="ECO:0000256" key="7">
    <source>
        <dbReference type="ARBA" id="ARBA00022989"/>
    </source>
</evidence>
<dbReference type="CDD" id="cd06261">
    <property type="entry name" value="TM_PBP2"/>
    <property type="match status" value="1"/>
</dbReference>
<keyword evidence="8 10" id="KW-0472">Membrane</keyword>
<keyword evidence="13" id="KW-1185">Reference proteome</keyword>
<organism evidence="12 13">
    <name type="scientific">Paenibacillus auburnensis</name>
    <dbReference type="NCBI Taxonomy" id="2905649"/>
    <lineage>
        <taxon>Bacteria</taxon>
        <taxon>Bacillati</taxon>
        <taxon>Bacillota</taxon>
        <taxon>Bacilli</taxon>
        <taxon>Bacillales</taxon>
        <taxon>Paenibacillaceae</taxon>
        <taxon>Paenibacillus</taxon>
    </lineage>
</organism>
<feature type="transmembrane region" description="Helical" evidence="10">
    <location>
        <begin position="263"/>
        <end position="286"/>
    </location>
</feature>
<dbReference type="PANTHER" id="PTHR43386:SF24">
    <property type="entry name" value="OLIGOPEPTIDE TRANSPORT SYSTEM PERMEASE PROTEIN AMID"/>
    <property type="match status" value="1"/>
</dbReference>
<evidence type="ECO:0000313" key="13">
    <source>
        <dbReference type="Proteomes" id="UP000838324"/>
    </source>
</evidence>
<dbReference type="PANTHER" id="PTHR43386">
    <property type="entry name" value="OLIGOPEPTIDE TRANSPORT SYSTEM PERMEASE PROTEIN APPC"/>
    <property type="match status" value="1"/>
</dbReference>
<evidence type="ECO:0000256" key="6">
    <source>
        <dbReference type="ARBA" id="ARBA00022927"/>
    </source>
</evidence>
<sequence length="299" mass="32275">MASSAVIKKSDAVVKKRTFHRSPFYQGWKRFKNHKLAVIGMVWVVLFLIAGIIGPYVAPYDYRSGDFLAINQGPSWQHIFGTDNVGHDMFSQILYSVRSALIIAFGATVVSFVIGIILGLWAGLRGGIADMIIMRAVDFMMTLPGFLFALILVILLGRGYTSLILAIGIPGWAGYARLIRSLVLGMRDGEMVEAARALGASQAHIARRYMLPNVIGSMGVALAFGIPGDLTQIAGLSIFGMGLQPPIPSFGNMIAQASDNILGFPWLLYFPAGIFALTLLAFLFVADGLQEAFSPKGGN</sequence>
<evidence type="ECO:0000256" key="8">
    <source>
        <dbReference type="ARBA" id="ARBA00023136"/>
    </source>
</evidence>
<dbReference type="Proteomes" id="UP000838324">
    <property type="component" value="Unassembled WGS sequence"/>
</dbReference>
<comment type="subcellular location">
    <subcellularLocation>
        <location evidence="1 10">Cell membrane</location>
        <topology evidence="1 10">Multi-pass membrane protein</topology>
    </subcellularLocation>
</comment>
<keyword evidence="7 10" id="KW-1133">Transmembrane helix</keyword>
<dbReference type="PROSITE" id="PS50928">
    <property type="entry name" value="ABC_TM1"/>
    <property type="match status" value="1"/>
</dbReference>
<gene>
    <name evidence="12" type="primary">gsiD_1</name>
    <name evidence="12" type="ORF">PAECIP111892_01387</name>
</gene>
<dbReference type="EMBL" id="CAKMMG010000001">
    <property type="protein sequence ID" value="CAH1194033.1"/>
    <property type="molecule type" value="Genomic_DNA"/>
</dbReference>
<keyword evidence="5" id="KW-0571">Peptide transport</keyword>
<feature type="domain" description="ABC transmembrane type-1" evidence="11">
    <location>
        <begin position="97"/>
        <end position="286"/>
    </location>
</feature>
<evidence type="ECO:0000256" key="1">
    <source>
        <dbReference type="ARBA" id="ARBA00004651"/>
    </source>
</evidence>
<dbReference type="Gene3D" id="1.10.3720.10">
    <property type="entry name" value="MetI-like"/>
    <property type="match status" value="1"/>
</dbReference>
<dbReference type="SUPFAM" id="SSF161098">
    <property type="entry name" value="MetI-like"/>
    <property type="match status" value="1"/>
</dbReference>